<dbReference type="PANTHER" id="PTHR30204:SF98">
    <property type="entry name" value="HTH-TYPE TRANSCRIPTIONAL REGULATOR ADHR"/>
    <property type="match status" value="1"/>
</dbReference>
<keyword evidence="1 4" id="KW-0238">DNA-binding</keyword>
<keyword evidence="2" id="KW-0175">Coiled coil</keyword>
<organism evidence="4 5">
    <name type="scientific">Scopulibacillus darangshiensis</name>
    <dbReference type="NCBI Taxonomy" id="442528"/>
    <lineage>
        <taxon>Bacteria</taxon>
        <taxon>Bacillati</taxon>
        <taxon>Bacillota</taxon>
        <taxon>Bacilli</taxon>
        <taxon>Bacillales</taxon>
        <taxon>Sporolactobacillaceae</taxon>
        <taxon>Scopulibacillus</taxon>
    </lineage>
</organism>
<dbReference type="InterPro" id="IPR047057">
    <property type="entry name" value="MerR_fam"/>
</dbReference>
<dbReference type="Proteomes" id="UP000295416">
    <property type="component" value="Unassembled WGS sequence"/>
</dbReference>
<evidence type="ECO:0000313" key="4">
    <source>
        <dbReference type="EMBL" id="TCP21491.1"/>
    </source>
</evidence>
<dbReference type="Gene3D" id="1.10.1660.10">
    <property type="match status" value="1"/>
</dbReference>
<dbReference type="SMART" id="SM00422">
    <property type="entry name" value="HTH_MERR"/>
    <property type="match status" value="1"/>
</dbReference>
<keyword evidence="5" id="KW-1185">Reference proteome</keyword>
<dbReference type="PROSITE" id="PS50937">
    <property type="entry name" value="HTH_MERR_2"/>
    <property type="match status" value="1"/>
</dbReference>
<dbReference type="InterPro" id="IPR000551">
    <property type="entry name" value="MerR-type_HTH_dom"/>
</dbReference>
<evidence type="ECO:0000313" key="5">
    <source>
        <dbReference type="Proteomes" id="UP000295416"/>
    </source>
</evidence>
<dbReference type="EMBL" id="SLXK01000042">
    <property type="protein sequence ID" value="TCP21491.1"/>
    <property type="molecule type" value="Genomic_DNA"/>
</dbReference>
<dbReference type="GO" id="GO:0003677">
    <property type="term" value="F:DNA binding"/>
    <property type="evidence" value="ECO:0007669"/>
    <property type="project" value="UniProtKB-KW"/>
</dbReference>
<dbReference type="CDD" id="cd01109">
    <property type="entry name" value="HTH_YyaN"/>
    <property type="match status" value="1"/>
</dbReference>
<dbReference type="Pfam" id="PF13411">
    <property type="entry name" value="MerR_1"/>
    <property type="match status" value="1"/>
</dbReference>
<reference evidence="4 5" key="1">
    <citation type="submission" date="2019-03" db="EMBL/GenBank/DDBJ databases">
        <title>Genomic Encyclopedia of Type Strains, Phase IV (KMG-IV): sequencing the most valuable type-strain genomes for metagenomic binning, comparative biology and taxonomic classification.</title>
        <authorList>
            <person name="Goeker M."/>
        </authorList>
    </citation>
    <scope>NUCLEOTIDE SEQUENCE [LARGE SCALE GENOMIC DNA]</scope>
    <source>
        <strain evidence="4 5">DSM 19377</strain>
    </source>
</reference>
<evidence type="ECO:0000259" key="3">
    <source>
        <dbReference type="PROSITE" id="PS50937"/>
    </source>
</evidence>
<dbReference type="GO" id="GO:0003700">
    <property type="term" value="F:DNA-binding transcription factor activity"/>
    <property type="evidence" value="ECO:0007669"/>
    <property type="project" value="InterPro"/>
</dbReference>
<feature type="domain" description="HTH merR-type" evidence="3">
    <location>
        <begin position="1"/>
        <end position="69"/>
    </location>
</feature>
<gene>
    <name evidence="4" type="ORF">EV207_14212</name>
</gene>
<proteinExistence type="predicted"/>
<sequence>MNISEVSGKFGLTPDTLRYYEKIGLIPPVNRTAGGVRAYSEHDLNWIDFVMCMRNAGLSIEVLQNYLKLFEQGDSSLQERKEILIEQRQVLAEKIRALQDTVERLDHKIEGYNGQLLEAEHELQNKMVKK</sequence>
<evidence type="ECO:0000256" key="1">
    <source>
        <dbReference type="ARBA" id="ARBA00023125"/>
    </source>
</evidence>
<protein>
    <submittedName>
        <fullName evidence="4">DNA-binding transcriptional MerR regulator</fullName>
    </submittedName>
</protein>
<feature type="coiled-coil region" evidence="2">
    <location>
        <begin position="81"/>
        <end position="122"/>
    </location>
</feature>
<accession>A0A4R2NJ96</accession>
<evidence type="ECO:0000256" key="2">
    <source>
        <dbReference type="SAM" id="Coils"/>
    </source>
</evidence>
<dbReference type="InterPro" id="IPR009061">
    <property type="entry name" value="DNA-bd_dom_put_sf"/>
</dbReference>
<dbReference type="AlphaFoldDB" id="A0A4R2NJ96"/>
<dbReference type="RefSeq" id="WP_132747752.1">
    <property type="nucleotide sequence ID" value="NZ_SLXK01000042.1"/>
</dbReference>
<dbReference type="SUPFAM" id="SSF46955">
    <property type="entry name" value="Putative DNA-binding domain"/>
    <property type="match status" value="1"/>
</dbReference>
<name>A0A4R2NJ96_9BACL</name>
<dbReference type="PANTHER" id="PTHR30204">
    <property type="entry name" value="REDOX-CYCLING DRUG-SENSING TRANSCRIPTIONAL ACTIVATOR SOXR"/>
    <property type="match status" value="1"/>
</dbReference>
<dbReference type="OrthoDB" id="9811174at2"/>
<comment type="caution">
    <text evidence="4">The sequence shown here is derived from an EMBL/GenBank/DDBJ whole genome shotgun (WGS) entry which is preliminary data.</text>
</comment>